<protein>
    <submittedName>
        <fullName evidence="2">Uncharacterized protein</fullName>
    </submittedName>
</protein>
<organism evidence="2 3">
    <name type="scientific">Adiantum capillus-veneris</name>
    <name type="common">Maidenhair fern</name>
    <dbReference type="NCBI Taxonomy" id="13818"/>
    <lineage>
        <taxon>Eukaryota</taxon>
        <taxon>Viridiplantae</taxon>
        <taxon>Streptophyta</taxon>
        <taxon>Embryophyta</taxon>
        <taxon>Tracheophyta</taxon>
        <taxon>Polypodiopsida</taxon>
        <taxon>Polypodiidae</taxon>
        <taxon>Polypodiales</taxon>
        <taxon>Pteridineae</taxon>
        <taxon>Pteridaceae</taxon>
        <taxon>Vittarioideae</taxon>
        <taxon>Adiantum</taxon>
    </lineage>
</organism>
<dbReference type="AlphaFoldDB" id="A0A9D4ZMM2"/>
<feature type="region of interest" description="Disordered" evidence="1">
    <location>
        <begin position="1"/>
        <end position="87"/>
    </location>
</feature>
<evidence type="ECO:0000313" key="2">
    <source>
        <dbReference type="EMBL" id="KAI5079342.1"/>
    </source>
</evidence>
<evidence type="ECO:0000313" key="3">
    <source>
        <dbReference type="Proteomes" id="UP000886520"/>
    </source>
</evidence>
<gene>
    <name evidence="2" type="ORF">GOP47_0004821</name>
</gene>
<comment type="caution">
    <text evidence="2">The sequence shown here is derived from an EMBL/GenBank/DDBJ whole genome shotgun (WGS) entry which is preliminary data.</text>
</comment>
<dbReference type="PANTHER" id="PTHR33132:SF142">
    <property type="entry name" value="SERINE-RICH PROTEIN-LIKE PROTEIN"/>
    <property type="match status" value="1"/>
</dbReference>
<feature type="compositionally biased region" description="Pro residues" evidence="1">
    <location>
        <begin position="52"/>
        <end position="65"/>
    </location>
</feature>
<dbReference type="OrthoDB" id="17255at2759"/>
<feature type="region of interest" description="Disordered" evidence="1">
    <location>
        <begin position="106"/>
        <end position="153"/>
    </location>
</feature>
<sequence>MIRKLYNMKASSSMMHDARPQVQHKAVTSTAEEDWMRRPSSSSSSSSSSSKPPLPSPPPSTPPPTTTSRSNPHLPPVIIPASKPPATCLCSPTSHPGSFRCRLHRSTPTAWHHPPSPRHHPPDAPATPPPLLRWNSSGGSHLNHAHPPSILTH</sequence>
<reference evidence="2 3" key="1">
    <citation type="submission" date="2021-01" db="EMBL/GenBank/DDBJ databases">
        <title>Adiantum capillus-veneris genome.</title>
        <authorList>
            <person name="Fang Y."/>
            <person name="Liao Q."/>
        </authorList>
    </citation>
    <scope>NUCLEOTIDE SEQUENCE [LARGE SCALE GENOMIC DNA]</scope>
    <source>
        <strain evidence="2">H3</strain>
        <tissue evidence="2">Leaf</tissue>
    </source>
</reference>
<dbReference type="EMBL" id="JABFUD020000005">
    <property type="protein sequence ID" value="KAI5079342.1"/>
    <property type="molecule type" value="Genomic_DNA"/>
</dbReference>
<dbReference type="PANTHER" id="PTHR33132">
    <property type="entry name" value="OSJNBB0118P14.9 PROTEIN"/>
    <property type="match status" value="1"/>
</dbReference>
<dbReference type="Proteomes" id="UP000886520">
    <property type="component" value="Chromosome 5"/>
</dbReference>
<name>A0A9D4ZMM2_ADICA</name>
<accession>A0A9D4ZMM2</accession>
<feature type="compositionally biased region" description="Low complexity" evidence="1">
    <location>
        <begin position="39"/>
        <end position="51"/>
    </location>
</feature>
<proteinExistence type="predicted"/>
<evidence type="ECO:0000256" key="1">
    <source>
        <dbReference type="SAM" id="MobiDB-lite"/>
    </source>
</evidence>
<keyword evidence="3" id="KW-1185">Reference proteome</keyword>